<protein>
    <recommendedName>
        <fullName evidence="14">PTS system sucrose-specific EIIBCA component</fullName>
        <ecNumber evidence="11">2.7.1.211</ecNumber>
    </recommendedName>
    <alternativeName>
        <fullName evidence="15">EIIBCA-Scr</fullName>
    </alternativeName>
</protein>
<feature type="domain" description="PTS EIIB type-1" evidence="20">
    <location>
        <begin position="212"/>
        <end position="294"/>
    </location>
</feature>
<dbReference type="Pfam" id="PF00367">
    <property type="entry name" value="PTS_EIIB"/>
    <property type="match status" value="1"/>
</dbReference>
<dbReference type="GO" id="GO:0005886">
    <property type="term" value="C:plasma membrane"/>
    <property type="evidence" value="ECO:0007669"/>
    <property type="project" value="UniProtKB-SubCell"/>
</dbReference>
<dbReference type="CDD" id="cd00212">
    <property type="entry name" value="PTS_IIB_glc"/>
    <property type="match status" value="1"/>
</dbReference>
<feature type="transmembrane region" description="Helical" evidence="18">
    <location>
        <begin position="372"/>
        <end position="392"/>
    </location>
</feature>
<evidence type="ECO:0000256" key="10">
    <source>
        <dbReference type="ARBA" id="ARBA00023136"/>
    </source>
</evidence>
<feature type="transmembrane region" description="Helical" evidence="18">
    <location>
        <begin position="656"/>
        <end position="677"/>
    </location>
</feature>
<dbReference type="NCBIfam" id="TIGR00830">
    <property type="entry name" value="PTBA"/>
    <property type="match status" value="1"/>
</dbReference>
<feature type="transmembrane region" description="Helical" evidence="18">
    <location>
        <begin position="585"/>
        <end position="603"/>
    </location>
</feature>
<organism evidence="22 23">
    <name type="scientific">Lactiplantibacillus pentosus</name>
    <name type="common">Lactobacillus pentosus</name>
    <dbReference type="NCBI Taxonomy" id="1589"/>
    <lineage>
        <taxon>Bacteria</taxon>
        <taxon>Bacillati</taxon>
        <taxon>Bacillota</taxon>
        <taxon>Bacilli</taxon>
        <taxon>Lactobacillales</taxon>
        <taxon>Lactobacillaceae</taxon>
        <taxon>Lactiplantibacillus</taxon>
    </lineage>
</organism>
<evidence type="ECO:0000259" key="20">
    <source>
        <dbReference type="PROSITE" id="PS51098"/>
    </source>
</evidence>
<dbReference type="FunFam" id="3.30.1360.60:FF:000001">
    <property type="entry name" value="PTS system glucose-specific IIBC component PtsG"/>
    <property type="match status" value="1"/>
</dbReference>
<evidence type="ECO:0000256" key="5">
    <source>
        <dbReference type="ARBA" id="ARBA00022679"/>
    </source>
</evidence>
<evidence type="ECO:0000256" key="1">
    <source>
        <dbReference type="ARBA" id="ARBA00004651"/>
    </source>
</evidence>
<dbReference type="GO" id="GO:0009401">
    <property type="term" value="P:phosphoenolpyruvate-dependent sugar phosphotransferase system"/>
    <property type="evidence" value="ECO:0007669"/>
    <property type="project" value="UniProtKB-KW"/>
</dbReference>
<dbReference type="GO" id="GO:0016301">
    <property type="term" value="F:kinase activity"/>
    <property type="evidence" value="ECO:0007669"/>
    <property type="project" value="UniProtKB-KW"/>
</dbReference>
<dbReference type="PANTHER" id="PTHR30175:SF1">
    <property type="entry name" value="PTS SYSTEM ARBUTIN-, CELLOBIOSE-, AND SALICIN-SPECIFIC EIIBC COMPONENT-RELATED"/>
    <property type="match status" value="1"/>
</dbReference>
<dbReference type="PROSITE" id="PS51093">
    <property type="entry name" value="PTS_EIIA_TYPE_1"/>
    <property type="match status" value="1"/>
</dbReference>
<name>A0AAW8WGM8_LACPE</name>
<feature type="transmembrane region" description="Helical" evidence="18">
    <location>
        <begin position="438"/>
        <end position="456"/>
    </location>
</feature>
<feature type="region of interest" description="Disordered" evidence="17">
    <location>
        <begin position="179"/>
        <end position="207"/>
    </location>
</feature>
<feature type="transmembrane region" description="Helical" evidence="18">
    <location>
        <begin position="552"/>
        <end position="573"/>
    </location>
</feature>
<feature type="transmembrane region" description="Helical" evidence="18">
    <location>
        <begin position="468"/>
        <end position="495"/>
    </location>
</feature>
<accession>A0AAW8WGM8</accession>
<evidence type="ECO:0000256" key="18">
    <source>
        <dbReference type="SAM" id="Phobius"/>
    </source>
</evidence>
<feature type="transmembrane region" description="Helical" evidence="18">
    <location>
        <begin position="609"/>
        <end position="628"/>
    </location>
</feature>
<feature type="transmembrane region" description="Helical" evidence="18">
    <location>
        <begin position="633"/>
        <end position="650"/>
    </location>
</feature>
<gene>
    <name evidence="22" type="ORF">RI555_15395</name>
</gene>
<evidence type="ECO:0000259" key="21">
    <source>
        <dbReference type="PROSITE" id="PS51103"/>
    </source>
</evidence>
<dbReference type="InterPro" id="IPR013013">
    <property type="entry name" value="PTS_EIIC_1"/>
</dbReference>
<evidence type="ECO:0000256" key="7">
    <source>
        <dbReference type="ARBA" id="ARBA00022692"/>
    </source>
</evidence>
<dbReference type="Proteomes" id="UP001263852">
    <property type="component" value="Unassembled WGS sequence"/>
</dbReference>
<comment type="function">
    <text evidence="12">The phosphoenolpyruvate-dependent sugar phosphotransferase system (sugar PTS), a major carbohydrate active transport system, catalyzes the phosphorylation of incoming sugar substrates concomitantly with their translocation across the cell membrane. This system is involved in sucrose transport.</text>
</comment>
<evidence type="ECO:0000313" key="22">
    <source>
        <dbReference type="EMBL" id="MDT7040330.1"/>
    </source>
</evidence>
<comment type="catalytic activity">
    <reaction evidence="13">
        <text>N(pros)-phospho-L-histidyl-[protein](out) + sucrose = sucrose 6(G)-phosphate(in) + L-histidyl-[protein]</text>
        <dbReference type="Rhea" id="RHEA:49236"/>
        <dbReference type="Rhea" id="RHEA-COMP:9745"/>
        <dbReference type="Rhea" id="RHEA-COMP:9746"/>
        <dbReference type="ChEBI" id="CHEBI:17992"/>
        <dbReference type="ChEBI" id="CHEBI:29979"/>
        <dbReference type="ChEBI" id="CHEBI:64837"/>
        <dbReference type="ChEBI" id="CHEBI:91002"/>
        <dbReference type="EC" id="2.7.1.211"/>
    </reaction>
</comment>
<dbReference type="PROSITE" id="PS51103">
    <property type="entry name" value="PTS_EIIC_TYPE_1"/>
    <property type="match status" value="1"/>
</dbReference>
<dbReference type="PROSITE" id="PS01035">
    <property type="entry name" value="PTS_EIIB_TYPE_1_CYS"/>
    <property type="match status" value="1"/>
</dbReference>
<evidence type="ECO:0000256" key="11">
    <source>
        <dbReference type="ARBA" id="ARBA00044053"/>
    </source>
</evidence>
<keyword evidence="7 18" id="KW-0812">Transmembrane</keyword>
<evidence type="ECO:0000256" key="2">
    <source>
        <dbReference type="ARBA" id="ARBA00022448"/>
    </source>
</evidence>
<dbReference type="Pfam" id="PF02378">
    <property type="entry name" value="PTS_EIIC"/>
    <property type="match status" value="1"/>
</dbReference>
<keyword evidence="4" id="KW-0762">Sugar transport</keyword>
<keyword evidence="3" id="KW-1003">Cell membrane</keyword>
<evidence type="ECO:0000256" key="9">
    <source>
        <dbReference type="ARBA" id="ARBA00022989"/>
    </source>
</evidence>
<dbReference type="GO" id="GO:0090589">
    <property type="term" value="F:protein-phosphocysteine-trehalose phosphotransferase system transporter activity"/>
    <property type="evidence" value="ECO:0007669"/>
    <property type="project" value="TreeGrafter"/>
</dbReference>
<evidence type="ECO:0000256" key="4">
    <source>
        <dbReference type="ARBA" id="ARBA00022597"/>
    </source>
</evidence>
<dbReference type="InterPro" id="IPR001127">
    <property type="entry name" value="PTS_EIIA_1_perm"/>
</dbReference>
<feature type="domain" description="PTS EIIC type-1" evidence="21">
    <location>
        <begin position="346"/>
        <end position="692"/>
    </location>
</feature>
<dbReference type="InterPro" id="IPR050558">
    <property type="entry name" value="PTS_Sugar-Specific_Components"/>
</dbReference>
<evidence type="ECO:0000256" key="8">
    <source>
        <dbReference type="ARBA" id="ARBA00022777"/>
    </source>
</evidence>
<evidence type="ECO:0000256" key="3">
    <source>
        <dbReference type="ARBA" id="ARBA00022475"/>
    </source>
</evidence>
<dbReference type="InterPro" id="IPR001996">
    <property type="entry name" value="PTS_IIB_1"/>
</dbReference>
<dbReference type="GO" id="GO:0015771">
    <property type="term" value="P:trehalose transport"/>
    <property type="evidence" value="ECO:0007669"/>
    <property type="project" value="TreeGrafter"/>
</dbReference>
<feature type="transmembrane region" description="Helical" evidence="18">
    <location>
        <begin position="331"/>
        <end position="352"/>
    </location>
</feature>
<dbReference type="RefSeq" id="WP_216748124.1">
    <property type="nucleotide sequence ID" value="NZ_JAGWDT010000005.1"/>
</dbReference>
<comment type="caution">
    <text evidence="22">The sequence shown here is derived from an EMBL/GenBank/DDBJ whole genome shotgun (WGS) entry which is preliminary data.</text>
</comment>
<dbReference type="FunFam" id="2.70.70.10:FF:000001">
    <property type="entry name" value="PTS system glucose-specific IIA component"/>
    <property type="match status" value="1"/>
</dbReference>
<feature type="compositionally biased region" description="Basic residues" evidence="17">
    <location>
        <begin position="193"/>
        <end position="203"/>
    </location>
</feature>
<evidence type="ECO:0000256" key="15">
    <source>
        <dbReference type="ARBA" id="ARBA00081008"/>
    </source>
</evidence>
<dbReference type="EMBL" id="JAVLAO010000001">
    <property type="protein sequence ID" value="MDT7040330.1"/>
    <property type="molecule type" value="Genomic_DNA"/>
</dbReference>
<dbReference type="EC" id="2.7.1.211" evidence="11"/>
<evidence type="ECO:0000313" key="23">
    <source>
        <dbReference type="Proteomes" id="UP001263852"/>
    </source>
</evidence>
<dbReference type="PROSITE" id="PS51098">
    <property type="entry name" value="PTS_EIIB_TYPE_1"/>
    <property type="match status" value="1"/>
</dbReference>
<sequence>MKKAATRRLLAPVAGRVLALADVQDPVFATATMGPGFSIQPTDGRVVAPVSGRVTVVATTKHAVGLVTASGLEVLVHMGIDTVELNGAPFVCHVQVGDTVQAGEVLAEMDLAALQRAQKLATVIVVVTNGQTVLDDLIVAATDQMVTAKTAVATAVLAVTPVPGAQAVTSTTAASDVELESEFESESESGSKSKAKSKSKPKSKPNSTSKYAALATAIVTNVGGPGNINSVIHCITRLRFYLKDEHRAQDAVIANLDGVIDVAKAGGQYQVVIGPAVNEVFDAVMVQLGPAFADMTAGTPTAATTQAAGAPTETDAPTGWLPRLRHGMSQVIGVMTAAMIPVIGILAGSGILKGILAALTGFHVLTVTSGTYMVLNAVADATFYFLPVVLGFTAAKKLGSDPIVLAIVGAILIYPSLMTAAGHATTAQITFFGVPTHLMSYAASVFPMIVAAWLGVSVERGLKRVIPLYLRSVFVPILEALILSVIVLVVIGPLITMISKGLASGILAIYNFGPALSGLVIGGLYQTMVIFGLHWGIIPIVINDIATNGHSYLNAILSITMVAQGGAVLAVFLKSKNRPLKEISLAAAISAFCGVTEPALYGVNLKYKRVFVVASIASGLGGLLTGLLHVNNYALSGSLIGFPAFITPGVGIGPNFYGYLISHYGTLLIATTLVYLFGFSDKMLPAPSATAK</sequence>
<feature type="active site" description="Phosphocysteine intermediate; for EIIB activity" evidence="16">
    <location>
        <position position="234"/>
    </location>
</feature>
<evidence type="ECO:0000256" key="13">
    <source>
        <dbReference type="ARBA" id="ARBA00048931"/>
    </source>
</evidence>
<dbReference type="PROSITE" id="PS00371">
    <property type="entry name" value="PTS_EIIA_TYPE_1_HIS"/>
    <property type="match status" value="1"/>
</dbReference>
<keyword evidence="2" id="KW-0813">Transport</keyword>
<keyword evidence="6" id="KW-0598">Phosphotransferase system</keyword>
<evidence type="ECO:0000256" key="17">
    <source>
        <dbReference type="SAM" id="MobiDB-lite"/>
    </source>
</evidence>
<evidence type="ECO:0000256" key="14">
    <source>
        <dbReference type="ARBA" id="ARBA00074554"/>
    </source>
</evidence>
<reference evidence="22" key="1">
    <citation type="submission" date="2023-08" db="EMBL/GenBank/DDBJ databases">
        <authorList>
            <person name="Page C.A."/>
            <person name="Perez-Diaz I.M."/>
        </authorList>
    </citation>
    <scope>NUCLEOTIDE SEQUENCE</scope>
    <source>
        <strain evidence="22">1.8.9</strain>
    </source>
</reference>
<proteinExistence type="predicted"/>
<dbReference type="PANTHER" id="PTHR30175">
    <property type="entry name" value="PHOSPHOTRANSFERASE SYSTEM TRANSPORT PROTEIN"/>
    <property type="match status" value="1"/>
</dbReference>
<evidence type="ECO:0000256" key="16">
    <source>
        <dbReference type="PROSITE-ProRule" id="PRU00421"/>
    </source>
</evidence>
<evidence type="ECO:0000259" key="19">
    <source>
        <dbReference type="PROSITE" id="PS51093"/>
    </source>
</evidence>
<dbReference type="GO" id="GO:0008982">
    <property type="term" value="F:protein-N(PI)-phosphohistidine-sugar phosphotransferase activity"/>
    <property type="evidence" value="ECO:0007669"/>
    <property type="project" value="InterPro"/>
</dbReference>
<keyword evidence="5" id="KW-0808">Transferase</keyword>
<evidence type="ECO:0000256" key="6">
    <source>
        <dbReference type="ARBA" id="ARBA00022683"/>
    </source>
</evidence>
<dbReference type="InterPro" id="IPR018113">
    <property type="entry name" value="PTrfase_EIIB_Cys"/>
</dbReference>
<feature type="transmembrane region" description="Helical" evidence="18">
    <location>
        <begin position="404"/>
        <end position="426"/>
    </location>
</feature>
<keyword evidence="10 18" id="KW-0472">Membrane</keyword>
<dbReference type="AlphaFoldDB" id="A0AAW8WGM8"/>
<feature type="domain" description="PTS EIIA type-1" evidence="19">
    <location>
        <begin position="25"/>
        <end position="129"/>
    </location>
</feature>
<comment type="subcellular location">
    <subcellularLocation>
        <location evidence="1">Cell membrane</location>
        <topology evidence="1">Multi-pass membrane protein</topology>
    </subcellularLocation>
</comment>
<keyword evidence="8" id="KW-0418">Kinase</keyword>
<dbReference type="InterPro" id="IPR003352">
    <property type="entry name" value="PTS_EIIC"/>
</dbReference>
<dbReference type="Pfam" id="PF00358">
    <property type="entry name" value="PTS_EIIA_1"/>
    <property type="match status" value="1"/>
</dbReference>
<keyword evidence="9 18" id="KW-1133">Transmembrane helix</keyword>
<evidence type="ECO:0000256" key="12">
    <source>
        <dbReference type="ARBA" id="ARBA00045139"/>
    </source>
</evidence>